<accession>A0AAF0YS53</accession>
<dbReference type="RefSeq" id="WP_101679327.1">
    <property type="nucleotide sequence ID" value="NZ_CAUPGZ010000014.1"/>
</dbReference>
<keyword evidence="5 6" id="KW-0472">Membrane</keyword>
<proteinExistence type="inferred from homology"/>
<dbReference type="KEGG" id="cpyr:CYJ47_00665"/>
<protein>
    <recommendedName>
        <fullName evidence="6">Probable membrane transporter protein</fullName>
    </recommendedName>
</protein>
<dbReference type="Proteomes" id="UP000234560">
    <property type="component" value="Chromosome"/>
</dbReference>
<dbReference type="PANTHER" id="PTHR43701">
    <property type="entry name" value="MEMBRANE TRANSPORTER PROTEIN MJ0441-RELATED"/>
    <property type="match status" value="1"/>
</dbReference>
<evidence type="ECO:0000256" key="3">
    <source>
        <dbReference type="ARBA" id="ARBA00022692"/>
    </source>
</evidence>
<keyword evidence="6" id="KW-1003">Cell membrane</keyword>
<keyword evidence="4 6" id="KW-1133">Transmembrane helix</keyword>
<evidence type="ECO:0000313" key="8">
    <source>
        <dbReference type="Proteomes" id="UP000234560"/>
    </source>
</evidence>
<feature type="transmembrane region" description="Helical" evidence="6">
    <location>
        <begin position="185"/>
        <end position="203"/>
    </location>
</feature>
<feature type="transmembrane region" description="Helical" evidence="6">
    <location>
        <begin position="24"/>
        <end position="43"/>
    </location>
</feature>
<dbReference type="InterPro" id="IPR002781">
    <property type="entry name" value="TM_pro_TauE-like"/>
</dbReference>
<evidence type="ECO:0000256" key="4">
    <source>
        <dbReference type="ARBA" id="ARBA00022989"/>
    </source>
</evidence>
<evidence type="ECO:0000256" key="5">
    <source>
        <dbReference type="ARBA" id="ARBA00023136"/>
    </source>
</evidence>
<comment type="subcellular location">
    <subcellularLocation>
        <location evidence="6">Cell membrane</location>
        <topology evidence="6">Multi-pass membrane protein</topology>
    </subcellularLocation>
    <subcellularLocation>
        <location evidence="1">Membrane</location>
        <topology evidence="1">Multi-pass membrane protein</topology>
    </subcellularLocation>
</comment>
<name>A0AAF0YS53_9CORY</name>
<evidence type="ECO:0000313" key="7">
    <source>
        <dbReference type="EMBL" id="WOT02324.1"/>
    </source>
</evidence>
<evidence type="ECO:0000256" key="1">
    <source>
        <dbReference type="ARBA" id="ARBA00004141"/>
    </source>
</evidence>
<dbReference type="EMBL" id="CP136958">
    <property type="protein sequence ID" value="WOT02324.1"/>
    <property type="molecule type" value="Genomic_DNA"/>
</dbReference>
<feature type="transmembrane region" description="Helical" evidence="6">
    <location>
        <begin position="132"/>
        <end position="154"/>
    </location>
</feature>
<keyword evidence="3 6" id="KW-0812">Transmembrane</keyword>
<sequence length="233" mass="24767">MASTRVLQNFAAGSFTGALVLTRLSSPVVTAVILTGLGLNVMWRFSRKRQRLHTAPRGPHSAVFLTGLGIAGGLIDSTGGGGWGPVTSSTMLALGRHDPRRIVGTVNAAEFLVTASATIGFGVGMWDAIITYWPLILALLIGGLIAAPIAAWALSRFNPTFLGVLVGALLVSLNLPRVFGLYTLWPLQAAIVVLGLVLGWRCNRYERAHRTARSAHPVSRKVQEPESLVIPVS</sequence>
<evidence type="ECO:0000256" key="6">
    <source>
        <dbReference type="RuleBase" id="RU363041"/>
    </source>
</evidence>
<feature type="transmembrane region" description="Helical" evidence="6">
    <location>
        <begin position="106"/>
        <end position="126"/>
    </location>
</feature>
<dbReference type="Pfam" id="PF01925">
    <property type="entry name" value="TauE"/>
    <property type="match status" value="1"/>
</dbReference>
<organism evidence="7 8">
    <name type="scientific">Corynebacterium pyruviciproducens</name>
    <dbReference type="NCBI Taxonomy" id="598660"/>
    <lineage>
        <taxon>Bacteria</taxon>
        <taxon>Bacillati</taxon>
        <taxon>Actinomycetota</taxon>
        <taxon>Actinomycetes</taxon>
        <taxon>Mycobacteriales</taxon>
        <taxon>Corynebacteriaceae</taxon>
        <taxon>Corynebacterium</taxon>
    </lineage>
</organism>
<gene>
    <name evidence="7" type="ORF">CYJ47_00665</name>
</gene>
<dbReference type="GO" id="GO:0005886">
    <property type="term" value="C:plasma membrane"/>
    <property type="evidence" value="ECO:0007669"/>
    <property type="project" value="UniProtKB-SubCell"/>
</dbReference>
<dbReference type="PANTHER" id="PTHR43701:SF12">
    <property type="entry name" value="MEMBRANE TRANSPORTER PROTEIN YTNM-RELATED"/>
    <property type="match status" value="1"/>
</dbReference>
<reference evidence="7" key="2">
    <citation type="submission" date="2023-10" db="EMBL/GenBank/DDBJ databases">
        <authorList>
            <person name="Choi B."/>
        </authorList>
    </citation>
    <scope>NUCLEOTIDE SEQUENCE</scope>
    <source>
        <strain evidence="7">UMB0763</strain>
    </source>
</reference>
<dbReference type="InterPro" id="IPR051598">
    <property type="entry name" value="TSUP/Inactive_protease-like"/>
</dbReference>
<evidence type="ECO:0000256" key="2">
    <source>
        <dbReference type="ARBA" id="ARBA00009142"/>
    </source>
</evidence>
<comment type="similarity">
    <text evidence="2 6">Belongs to the 4-toluene sulfonate uptake permease (TSUP) (TC 2.A.102) family.</text>
</comment>
<reference evidence="7" key="1">
    <citation type="submission" date="2017-12" db="EMBL/GenBank/DDBJ databases">
        <authorList>
            <person name="Thomas-White K."/>
            <person name="Wolfe A.J."/>
        </authorList>
    </citation>
    <scope>NUCLEOTIDE SEQUENCE</scope>
    <source>
        <strain evidence="7">UMB0763</strain>
    </source>
</reference>
<dbReference type="AlphaFoldDB" id="A0AAF0YS53"/>